<dbReference type="SUPFAM" id="SSF53474">
    <property type="entry name" value="alpha/beta-Hydrolases"/>
    <property type="match status" value="1"/>
</dbReference>
<dbReference type="Pfam" id="PF03959">
    <property type="entry name" value="FSH1"/>
    <property type="match status" value="1"/>
</dbReference>
<evidence type="ECO:0000313" key="3">
    <source>
        <dbReference type="EMBL" id="EJT96920.1"/>
    </source>
</evidence>
<protein>
    <recommendedName>
        <fullName evidence="2">Serine hydrolase domain-containing protein</fullName>
    </recommendedName>
</protein>
<evidence type="ECO:0000256" key="1">
    <source>
        <dbReference type="ARBA" id="ARBA00022801"/>
    </source>
</evidence>
<dbReference type="AlphaFoldDB" id="M5FN68"/>
<dbReference type="GO" id="GO:0005634">
    <property type="term" value="C:nucleus"/>
    <property type="evidence" value="ECO:0007669"/>
    <property type="project" value="TreeGrafter"/>
</dbReference>
<dbReference type="EMBL" id="JH795879">
    <property type="protein sequence ID" value="EJT96920.1"/>
    <property type="molecule type" value="Genomic_DNA"/>
</dbReference>
<dbReference type="InterPro" id="IPR029058">
    <property type="entry name" value="AB_hydrolase_fold"/>
</dbReference>
<dbReference type="GeneID" id="63685915"/>
<gene>
    <name evidence="3" type="ORF">DACRYDRAFT_119738</name>
</gene>
<keyword evidence="1" id="KW-0378">Hydrolase</keyword>
<dbReference type="InterPro" id="IPR005645">
    <property type="entry name" value="FSH-like_dom"/>
</dbReference>
<sequence length="289" mass="32402">MTKLRVLALHGYGQNAHIFQIQIAAICKQCKDDIEFVFVDGPVVLDQPDQPTGSLVDEDGYPLENHKPVLDRQSAPRAWCLFNEDRTKYYGLDQGLLTVKRVLEREHFDGIIGFSQGAALASYICAYLEDPSAHPLFSTRPHPPFHFAIFASGFPPIDPPLPHSLRLPTLHILGKHDTHIGRETSWPLVDACLYSRVEMHEGGHFVQTKATWRRFFQEWMCAFKPNSALRPEDVPSPVPRSIKGYDGSRVLGQTVISPANAEKLAVPSGPALISTNKWLVWTRGETIVM</sequence>
<feature type="non-terminal residue" evidence="3">
    <location>
        <position position="1"/>
    </location>
</feature>
<dbReference type="GO" id="GO:0005737">
    <property type="term" value="C:cytoplasm"/>
    <property type="evidence" value="ECO:0007669"/>
    <property type="project" value="TreeGrafter"/>
</dbReference>
<name>M5FN68_DACPD</name>
<evidence type="ECO:0000313" key="4">
    <source>
        <dbReference type="Proteomes" id="UP000030653"/>
    </source>
</evidence>
<dbReference type="GO" id="GO:0016787">
    <property type="term" value="F:hydrolase activity"/>
    <property type="evidence" value="ECO:0007669"/>
    <property type="project" value="UniProtKB-KW"/>
</dbReference>
<proteinExistence type="predicted"/>
<dbReference type="Gene3D" id="3.40.50.1820">
    <property type="entry name" value="alpha/beta hydrolase"/>
    <property type="match status" value="1"/>
</dbReference>
<dbReference type="PANTHER" id="PTHR48070:SF6">
    <property type="entry name" value="ESTERASE OVCA2"/>
    <property type="match status" value="1"/>
</dbReference>
<dbReference type="STRING" id="1858805.M5FN68"/>
<dbReference type="OMA" id="CYSGFIA"/>
<feature type="domain" description="Serine hydrolase" evidence="2">
    <location>
        <begin position="2"/>
        <end position="214"/>
    </location>
</feature>
<dbReference type="InterPro" id="IPR050593">
    <property type="entry name" value="LovG"/>
</dbReference>
<reference evidence="3 4" key="1">
    <citation type="journal article" date="2012" name="Science">
        <title>The Paleozoic origin of enzymatic lignin decomposition reconstructed from 31 fungal genomes.</title>
        <authorList>
            <person name="Floudas D."/>
            <person name="Binder M."/>
            <person name="Riley R."/>
            <person name="Barry K."/>
            <person name="Blanchette R.A."/>
            <person name="Henrissat B."/>
            <person name="Martinez A.T."/>
            <person name="Otillar R."/>
            <person name="Spatafora J.W."/>
            <person name="Yadav J.S."/>
            <person name="Aerts A."/>
            <person name="Benoit I."/>
            <person name="Boyd A."/>
            <person name="Carlson A."/>
            <person name="Copeland A."/>
            <person name="Coutinho P.M."/>
            <person name="de Vries R.P."/>
            <person name="Ferreira P."/>
            <person name="Findley K."/>
            <person name="Foster B."/>
            <person name="Gaskell J."/>
            <person name="Glotzer D."/>
            <person name="Gorecki P."/>
            <person name="Heitman J."/>
            <person name="Hesse C."/>
            <person name="Hori C."/>
            <person name="Igarashi K."/>
            <person name="Jurgens J.A."/>
            <person name="Kallen N."/>
            <person name="Kersten P."/>
            <person name="Kohler A."/>
            <person name="Kuees U."/>
            <person name="Kumar T.K.A."/>
            <person name="Kuo A."/>
            <person name="LaButti K."/>
            <person name="Larrondo L.F."/>
            <person name="Lindquist E."/>
            <person name="Ling A."/>
            <person name="Lombard V."/>
            <person name="Lucas S."/>
            <person name="Lundell T."/>
            <person name="Martin R."/>
            <person name="McLaughlin D.J."/>
            <person name="Morgenstern I."/>
            <person name="Morin E."/>
            <person name="Murat C."/>
            <person name="Nagy L.G."/>
            <person name="Nolan M."/>
            <person name="Ohm R.A."/>
            <person name="Patyshakuliyeva A."/>
            <person name="Rokas A."/>
            <person name="Ruiz-Duenas F.J."/>
            <person name="Sabat G."/>
            <person name="Salamov A."/>
            <person name="Samejima M."/>
            <person name="Schmutz J."/>
            <person name="Slot J.C."/>
            <person name="St John F."/>
            <person name="Stenlid J."/>
            <person name="Sun H."/>
            <person name="Sun S."/>
            <person name="Syed K."/>
            <person name="Tsang A."/>
            <person name="Wiebenga A."/>
            <person name="Young D."/>
            <person name="Pisabarro A."/>
            <person name="Eastwood D.C."/>
            <person name="Martin F."/>
            <person name="Cullen D."/>
            <person name="Grigoriev I.V."/>
            <person name="Hibbett D.S."/>
        </authorList>
    </citation>
    <scope>NUCLEOTIDE SEQUENCE [LARGE SCALE GENOMIC DNA]</scope>
    <source>
        <strain evidence="3 4">DJM-731 SS1</strain>
    </source>
</reference>
<dbReference type="PANTHER" id="PTHR48070">
    <property type="entry name" value="ESTERASE OVCA2"/>
    <property type="match status" value="1"/>
</dbReference>
<dbReference type="Proteomes" id="UP000030653">
    <property type="component" value="Unassembled WGS sequence"/>
</dbReference>
<dbReference type="OrthoDB" id="2094269at2759"/>
<keyword evidence="4" id="KW-1185">Reference proteome</keyword>
<accession>M5FN68</accession>
<evidence type="ECO:0000259" key="2">
    <source>
        <dbReference type="Pfam" id="PF03959"/>
    </source>
</evidence>
<dbReference type="HOGENOM" id="CLU_051938_2_1_1"/>
<organism evidence="3 4">
    <name type="scientific">Dacryopinax primogenitus (strain DJM 731)</name>
    <name type="common">Brown rot fungus</name>
    <dbReference type="NCBI Taxonomy" id="1858805"/>
    <lineage>
        <taxon>Eukaryota</taxon>
        <taxon>Fungi</taxon>
        <taxon>Dikarya</taxon>
        <taxon>Basidiomycota</taxon>
        <taxon>Agaricomycotina</taxon>
        <taxon>Dacrymycetes</taxon>
        <taxon>Dacrymycetales</taxon>
        <taxon>Dacrymycetaceae</taxon>
        <taxon>Dacryopinax</taxon>
    </lineage>
</organism>
<dbReference type="RefSeq" id="XP_040623818.1">
    <property type="nucleotide sequence ID" value="XM_040770853.1"/>
</dbReference>